<gene>
    <name evidence="4" type="ORF">APUTEX25_005464</name>
</gene>
<evidence type="ECO:0000313" key="5">
    <source>
        <dbReference type="Proteomes" id="UP000279271"/>
    </source>
</evidence>
<dbReference type="PANTHER" id="PTHR21087:SF16">
    <property type="entry name" value="SHIKIMATE KINASE 1, CHLOROPLASTIC"/>
    <property type="match status" value="1"/>
</dbReference>
<comment type="similarity">
    <text evidence="1">Belongs to the shikimate kinase family.</text>
</comment>
<dbReference type="GO" id="GO:0004765">
    <property type="term" value="F:shikimate kinase activity"/>
    <property type="evidence" value="ECO:0007669"/>
    <property type="project" value="TreeGrafter"/>
</dbReference>
<comment type="caution">
    <text evidence="4">The sequence shown here is derived from an EMBL/GenBank/DDBJ whole genome shotgun (WGS) entry which is preliminary data.</text>
</comment>
<dbReference type="Gene3D" id="3.40.50.300">
    <property type="entry name" value="P-loop containing nucleotide triphosphate hydrolases"/>
    <property type="match status" value="1"/>
</dbReference>
<proteinExistence type="inferred from homology"/>
<protein>
    <submittedName>
        <fullName evidence="4">Uncharacterized protein</fullName>
    </submittedName>
</protein>
<reference evidence="5" key="1">
    <citation type="journal article" date="2018" name="Algal Res.">
        <title>Characterization of plant carbon substrate utilization by Auxenochlorella protothecoides.</title>
        <authorList>
            <person name="Vogler B.W."/>
            <person name="Starkenburg S.R."/>
            <person name="Sudasinghe N."/>
            <person name="Schambach J.Y."/>
            <person name="Rollin J.A."/>
            <person name="Pattathil S."/>
            <person name="Barry A.N."/>
        </authorList>
    </citation>
    <scope>NUCLEOTIDE SEQUENCE [LARGE SCALE GENOMIC DNA]</scope>
    <source>
        <strain evidence="5">UTEX 25</strain>
    </source>
</reference>
<dbReference type="PANTHER" id="PTHR21087">
    <property type="entry name" value="SHIKIMATE KINASE"/>
    <property type="match status" value="1"/>
</dbReference>
<dbReference type="EMBL" id="QOKY01000169">
    <property type="protein sequence ID" value="RMZ55186.1"/>
    <property type="molecule type" value="Genomic_DNA"/>
</dbReference>
<accession>A0A3M7L168</accession>
<keyword evidence="3" id="KW-0057">Aromatic amino acid biosynthesis</keyword>
<evidence type="ECO:0000256" key="3">
    <source>
        <dbReference type="ARBA" id="ARBA00023141"/>
    </source>
</evidence>
<dbReference type="Proteomes" id="UP000279271">
    <property type="component" value="Unassembled WGS sequence"/>
</dbReference>
<dbReference type="AlphaFoldDB" id="A0A3M7L168"/>
<sequence length="157" mass="16699">MPRAPPYQTPSIAKHCLNLAHDSGKSAAGQKLSTALSYCFFDTDDMIVALSGKSIADIFREEGEEAFRTTETAVIQGADEQGDALQAAVAKLDGLMKARQALYEQADIVIPLDSPCSSSGASLEEQSLHHVTESLPVTLDPGMLPKPAVRTEGQIAQ</sequence>
<evidence type="ECO:0000256" key="1">
    <source>
        <dbReference type="ARBA" id="ARBA00006997"/>
    </source>
</evidence>
<dbReference type="InterPro" id="IPR031322">
    <property type="entry name" value="Shikimate/glucono_kinase"/>
</dbReference>
<organism evidence="4 5">
    <name type="scientific">Auxenochlorella protothecoides</name>
    <name type="common">Green microalga</name>
    <name type="synonym">Chlorella protothecoides</name>
    <dbReference type="NCBI Taxonomy" id="3075"/>
    <lineage>
        <taxon>Eukaryota</taxon>
        <taxon>Viridiplantae</taxon>
        <taxon>Chlorophyta</taxon>
        <taxon>core chlorophytes</taxon>
        <taxon>Trebouxiophyceae</taxon>
        <taxon>Chlorellales</taxon>
        <taxon>Chlorellaceae</taxon>
        <taxon>Auxenochlorella</taxon>
    </lineage>
</organism>
<dbReference type="GO" id="GO:0005829">
    <property type="term" value="C:cytosol"/>
    <property type="evidence" value="ECO:0007669"/>
    <property type="project" value="TreeGrafter"/>
</dbReference>
<keyword evidence="2" id="KW-0028">Amino-acid biosynthesis</keyword>
<dbReference type="GO" id="GO:0009073">
    <property type="term" value="P:aromatic amino acid family biosynthetic process"/>
    <property type="evidence" value="ECO:0007669"/>
    <property type="project" value="UniProtKB-KW"/>
</dbReference>
<name>A0A3M7L168_AUXPR</name>
<dbReference type="InterPro" id="IPR027417">
    <property type="entry name" value="P-loop_NTPase"/>
</dbReference>
<evidence type="ECO:0000313" key="4">
    <source>
        <dbReference type="EMBL" id="RMZ55186.1"/>
    </source>
</evidence>
<dbReference type="GO" id="GO:0008652">
    <property type="term" value="P:amino acid biosynthetic process"/>
    <property type="evidence" value="ECO:0007669"/>
    <property type="project" value="UniProtKB-KW"/>
</dbReference>
<dbReference type="SUPFAM" id="SSF52540">
    <property type="entry name" value="P-loop containing nucleoside triphosphate hydrolases"/>
    <property type="match status" value="1"/>
</dbReference>
<dbReference type="Pfam" id="PF01202">
    <property type="entry name" value="SKI"/>
    <property type="match status" value="1"/>
</dbReference>
<evidence type="ECO:0000256" key="2">
    <source>
        <dbReference type="ARBA" id="ARBA00022605"/>
    </source>
</evidence>